<evidence type="ECO:0000313" key="4">
    <source>
        <dbReference type="Proteomes" id="UP000051497"/>
    </source>
</evidence>
<dbReference type="Gene3D" id="3.30.40.10">
    <property type="entry name" value="Zinc/RING finger domain, C3HC4 (zinc finger)"/>
    <property type="match status" value="1"/>
</dbReference>
<evidence type="ECO:0000313" key="3">
    <source>
        <dbReference type="EMBL" id="MCS5709933.1"/>
    </source>
</evidence>
<dbReference type="EMBL" id="LKAJ01000019">
    <property type="protein sequence ID" value="KRG18663.1"/>
    <property type="molecule type" value="Genomic_DNA"/>
</dbReference>
<accession>A0A0Q9YQ63</accession>
<reference evidence="3" key="2">
    <citation type="journal article" date="2016" name="Genome Announc.">
        <title>Draft Genome Sequences of Two Novel Amoeba-Resistant Intranuclear Bacteria, 'Candidatus Berkiella cookevillensis' and 'Candidatus Berkiella aquae'.</title>
        <authorList>
            <person name="Mehari Y.T."/>
            <person name="Arivett B.A."/>
            <person name="Farone A.L."/>
            <person name="Gunderson J.H."/>
            <person name="Farone M.B."/>
        </authorList>
    </citation>
    <scope>NUCLEOTIDE SEQUENCE</scope>
    <source>
        <strain evidence="3">HT99</strain>
    </source>
</reference>
<proteinExistence type="predicted"/>
<dbReference type="Proteomes" id="UP000051497">
    <property type="component" value="Unassembled WGS sequence"/>
</dbReference>
<dbReference type="RefSeq" id="WP_075067541.1">
    <property type="nucleotide sequence ID" value="NZ_LKAJ02000001.1"/>
</dbReference>
<dbReference type="AlphaFoldDB" id="A0A0Q9YQ63"/>
<reference evidence="2" key="1">
    <citation type="submission" date="2015-09" db="EMBL/GenBank/DDBJ databases">
        <title>Draft Genome Sequences of Two Novel Amoeba-resistant Intranuclear Bacteria, Candidatus Berkiella cookevillensis and Candidatus Berkiella aquae.</title>
        <authorList>
            <person name="Mehari Y.T."/>
            <person name="Arivett B.A."/>
            <person name="Farone A.L."/>
            <person name="Gunderson J.H."/>
            <person name="Farone M.B."/>
        </authorList>
    </citation>
    <scope>NUCLEOTIDE SEQUENCE [LARGE SCALE GENOMIC DNA]</scope>
    <source>
        <strain evidence="2">HT99</strain>
    </source>
</reference>
<dbReference type="Pfam" id="PF04564">
    <property type="entry name" value="U-box"/>
    <property type="match status" value="1"/>
</dbReference>
<organism evidence="2">
    <name type="scientific">Candidatus Berkiella aquae</name>
    <dbReference type="NCBI Taxonomy" id="295108"/>
    <lineage>
        <taxon>Bacteria</taxon>
        <taxon>Pseudomonadati</taxon>
        <taxon>Pseudomonadota</taxon>
        <taxon>Gammaproteobacteria</taxon>
        <taxon>Candidatus Berkiellales</taxon>
        <taxon>Candidatus Berkiellaceae</taxon>
        <taxon>Candidatus Berkiella</taxon>
    </lineage>
</organism>
<evidence type="ECO:0000259" key="1">
    <source>
        <dbReference type="SMART" id="SM00504"/>
    </source>
</evidence>
<reference evidence="3" key="3">
    <citation type="submission" date="2021-06" db="EMBL/GenBank/DDBJ databases">
        <title>Genomic Description and Analysis of Intracellular Bacteria, Candidatus Berkiella cookevillensis and Candidatus Berkiella aquae.</title>
        <authorList>
            <person name="Kidane D.T."/>
            <person name="Mehari Y.T."/>
            <person name="Rice F.C."/>
            <person name="Arivett B.A."/>
            <person name="Farone A.L."/>
            <person name="Berk S.G."/>
            <person name="Farone M.B."/>
        </authorList>
    </citation>
    <scope>NUCLEOTIDE SEQUENCE</scope>
    <source>
        <strain evidence="3">HT99</strain>
    </source>
</reference>
<dbReference type="InterPro" id="IPR013083">
    <property type="entry name" value="Znf_RING/FYVE/PHD"/>
</dbReference>
<protein>
    <submittedName>
        <fullName evidence="2">U-box domain protein</fullName>
    </submittedName>
</protein>
<dbReference type="GO" id="GO:0004842">
    <property type="term" value="F:ubiquitin-protein transferase activity"/>
    <property type="evidence" value="ECO:0007669"/>
    <property type="project" value="InterPro"/>
</dbReference>
<dbReference type="SMART" id="SM00504">
    <property type="entry name" value="Ubox"/>
    <property type="match status" value="1"/>
</dbReference>
<dbReference type="SUPFAM" id="SSF57850">
    <property type="entry name" value="RING/U-box"/>
    <property type="match status" value="1"/>
</dbReference>
<name>A0A0Q9YQ63_9GAMM</name>
<feature type="domain" description="U-box" evidence="1">
    <location>
        <begin position="259"/>
        <end position="323"/>
    </location>
</feature>
<gene>
    <name evidence="3" type="ORF">HT99x_000685</name>
    <name evidence="2" type="ORF">HT99x_02949</name>
</gene>
<dbReference type="GO" id="GO:0016567">
    <property type="term" value="P:protein ubiquitination"/>
    <property type="evidence" value="ECO:0007669"/>
    <property type="project" value="InterPro"/>
</dbReference>
<keyword evidence="4" id="KW-1185">Reference proteome</keyword>
<dbReference type="STRING" id="295108.HT99x_02949"/>
<dbReference type="EMBL" id="LKAJ02000001">
    <property type="protein sequence ID" value="MCS5709933.1"/>
    <property type="molecule type" value="Genomic_DNA"/>
</dbReference>
<sequence length="343" mass="39635">MLRSGPTPQIYIFQAMDRKAGYRYLINAVGKYNNLEKIKSDETVYWLLRESNTQKGLLTIDFLYWNNQNMRWTTGSQRMALHKDKGWIKANNLEDPEVKEALKEIEHVSAESAGLHEDSLYEFISKLSTVKLLIENRLNPNNEQQAVSGIYSKYVDTRNPTPEEVKSVVLMPGVIQALTCELTGKIFRTPAVMNHDIRINQKDGKLFMILQKGKSYEESALKSIGLKEENYYINFNLMKIIDRLGCNDQGLIERLDEERLLDPVLLTTLEDPMILPSTHSYSRETIEGMINSGRTLKCPNTNKRFDKTDVVPNISLDRFLKAWPECRVKLMESFEGTNQKRRM</sequence>
<evidence type="ECO:0000313" key="2">
    <source>
        <dbReference type="EMBL" id="KRG18663.1"/>
    </source>
</evidence>
<dbReference type="InterPro" id="IPR003613">
    <property type="entry name" value="Ubox_domain"/>
</dbReference>
<comment type="caution">
    <text evidence="2">The sequence shown here is derived from an EMBL/GenBank/DDBJ whole genome shotgun (WGS) entry which is preliminary data.</text>
</comment>